<evidence type="ECO:0000313" key="1">
    <source>
        <dbReference type="Proteomes" id="UP000887576"/>
    </source>
</evidence>
<accession>A0AC34PW88</accession>
<protein>
    <submittedName>
        <fullName evidence="2">Protein kinase domain-containing protein</fullName>
    </submittedName>
</protein>
<reference evidence="2" key="1">
    <citation type="submission" date="2022-11" db="UniProtKB">
        <authorList>
            <consortium name="WormBaseParasite"/>
        </authorList>
    </citation>
    <scope>IDENTIFICATION</scope>
</reference>
<name>A0AC34PW88_9BILA</name>
<sequence length="298" mass="34448">MSSETAVRPSISELENNALGNVKDQKSEFGNISKVFNGVPHLEEDTIFVNKFKIHSRFGWDDRFGATYFALPLNDSKELVLRIDSGSRKEPTNLFAETALLKKAESSHNYLLFSQIHSYDLTAKYPWLAVYNRDGPTVHQCIQFLEEKKFSHGTAGRFAFDILSILQFLHNNAFLATNLNMDIFRYDPCSRNVFLADLSYVRIDPSKRQLRIKPNITWMGTPHFAPLAFHGNADLTQWDELEAFFYIFYEMVVGKLPWDGKRLDEIVTTKLLFSQEDNFKDLPEQYLNLLGSKLRLRD</sequence>
<dbReference type="Proteomes" id="UP000887576">
    <property type="component" value="Unplaced"/>
</dbReference>
<organism evidence="1 2">
    <name type="scientific">Panagrolaimus sp. JU765</name>
    <dbReference type="NCBI Taxonomy" id="591449"/>
    <lineage>
        <taxon>Eukaryota</taxon>
        <taxon>Metazoa</taxon>
        <taxon>Ecdysozoa</taxon>
        <taxon>Nematoda</taxon>
        <taxon>Chromadorea</taxon>
        <taxon>Rhabditida</taxon>
        <taxon>Tylenchina</taxon>
        <taxon>Panagrolaimomorpha</taxon>
        <taxon>Panagrolaimoidea</taxon>
        <taxon>Panagrolaimidae</taxon>
        <taxon>Panagrolaimus</taxon>
    </lineage>
</organism>
<proteinExistence type="predicted"/>
<dbReference type="WBParaSite" id="JU765_v2.g10577.t1">
    <property type="protein sequence ID" value="JU765_v2.g10577.t1"/>
    <property type="gene ID" value="JU765_v2.g10577"/>
</dbReference>
<evidence type="ECO:0000313" key="2">
    <source>
        <dbReference type="WBParaSite" id="JU765_v2.g10577.t1"/>
    </source>
</evidence>